<dbReference type="PANTHER" id="PTHR48022">
    <property type="entry name" value="PLASTIDIC GLUCOSE TRANSPORTER 4"/>
    <property type="match status" value="1"/>
</dbReference>
<reference evidence="14 15" key="1">
    <citation type="submission" date="2016-11" db="EMBL/GenBank/DDBJ databases">
        <authorList>
            <person name="Jaros S."/>
            <person name="Januszkiewicz K."/>
            <person name="Wedrychowicz H."/>
        </authorList>
    </citation>
    <scope>NUCLEOTIDE SEQUENCE [LARGE SCALE GENOMIC DNA]</scope>
</reference>
<dbReference type="InterPro" id="IPR050360">
    <property type="entry name" value="MFS_Sugar_Transporters"/>
</dbReference>
<protein>
    <submittedName>
        <fullName evidence="14">BQ5605_C019g08919 protein</fullName>
    </submittedName>
</protein>
<sequence>MPISSTTDREFDKSVGTGMVSPNQVHKTIIPEPQMLERVSTQLGDTTVNDAAETANKERHMTMWQAFKAYPYACGWSMLFSSAIVMEGFDLAMINAFFALPAFQRKFGVQLADGSYVITPAWQTGLSNAVQVGSIFGLMVNGWACDRFGYKKTIAVSLVAITLFIFITFFAVSLPMLLIGEILCGVPWGVFQSLTTAYAAEVCPAPLRPYLTTYVNLCWVMGQFISSGVLKGVSGMSEDNEWGYRIPFALQWMWPVPILAGAVFAPESPWWLVRQGCLGDAANSLNRFGSISAEGFIDVDAKINQMIFTNEIEKEINAGTTYFDCFKGTNLRRTEIVCMVWMIQTLVGSGFISYSTVFFERAGLSNSNAFSLSLGNYALGAVGTISSWWTMQWLGRRDLYMWGILSMGVVLFAVGGAGFGSGSGASWAAGALIVFYSFLYQFTVGPVCYCLVAEISSTRLRAKSVVLARTSYNIVGIINNIIFPRMLSPLSWNWNAKWCHACHLRYSLMSSLLTIISCQAGFFWGGSCFLCLIWCYFRLPEPKGRTYLELDILFNDKVSARKFKTTAVDVRAHGRSNEKHHEPTGIVH</sequence>
<feature type="transmembrane region" description="Helical" evidence="12">
    <location>
        <begin position="69"/>
        <end position="100"/>
    </location>
</feature>
<keyword evidence="5 12" id="KW-0812">Transmembrane</keyword>
<gene>
    <name evidence="14" type="primary">BQ5605_C019g08919</name>
    <name evidence="14" type="ORF">BQ5605_C019G08919</name>
</gene>
<dbReference type="NCBIfam" id="TIGR00879">
    <property type="entry name" value="SP"/>
    <property type="match status" value="1"/>
</dbReference>
<evidence type="ECO:0000256" key="9">
    <source>
        <dbReference type="ARBA" id="ARBA00049119"/>
    </source>
</evidence>
<evidence type="ECO:0000256" key="5">
    <source>
        <dbReference type="ARBA" id="ARBA00022692"/>
    </source>
</evidence>
<feature type="domain" description="Major facilitator superfamily (MFS) profile" evidence="13">
    <location>
        <begin position="76"/>
        <end position="543"/>
    </location>
</feature>
<feature type="transmembrane region" description="Helical" evidence="12">
    <location>
        <begin position="336"/>
        <end position="357"/>
    </location>
</feature>
<comment type="catalytic activity">
    <reaction evidence="9">
        <text>myo-inositol(out) + H(+)(out) = myo-inositol(in) + H(+)(in)</text>
        <dbReference type="Rhea" id="RHEA:60364"/>
        <dbReference type="ChEBI" id="CHEBI:15378"/>
        <dbReference type="ChEBI" id="CHEBI:17268"/>
    </reaction>
</comment>
<evidence type="ECO:0000256" key="8">
    <source>
        <dbReference type="ARBA" id="ARBA00026248"/>
    </source>
</evidence>
<evidence type="ECO:0000256" key="7">
    <source>
        <dbReference type="ARBA" id="ARBA00023136"/>
    </source>
</evidence>
<keyword evidence="15" id="KW-1185">Reference proteome</keyword>
<accession>A0A2X0MHW2</accession>
<dbReference type="AlphaFoldDB" id="A0A2X0MHW2"/>
<keyword evidence="7 12" id="KW-0472">Membrane</keyword>
<evidence type="ECO:0000256" key="4">
    <source>
        <dbReference type="ARBA" id="ARBA00022597"/>
    </source>
</evidence>
<feature type="transmembrane region" description="Helical" evidence="12">
    <location>
        <begin position="425"/>
        <end position="452"/>
    </location>
</feature>
<dbReference type="Proteomes" id="UP000249464">
    <property type="component" value="Unassembled WGS sequence"/>
</dbReference>
<dbReference type="PROSITE" id="PS50850">
    <property type="entry name" value="MFS"/>
    <property type="match status" value="1"/>
</dbReference>
<feature type="region of interest" description="Disordered" evidence="11">
    <location>
        <begin position="1"/>
        <end position="23"/>
    </location>
</feature>
<dbReference type="FunFam" id="1.20.1250.20:FF:000254">
    <property type="entry name" value="MAL31p Maltose permease"/>
    <property type="match status" value="1"/>
</dbReference>
<keyword evidence="6 12" id="KW-1133">Transmembrane helix</keyword>
<dbReference type="GO" id="GO:0005351">
    <property type="term" value="F:carbohydrate:proton symporter activity"/>
    <property type="evidence" value="ECO:0007669"/>
    <property type="project" value="TreeGrafter"/>
</dbReference>
<dbReference type="Pfam" id="PF00083">
    <property type="entry name" value="Sugar_tr"/>
    <property type="match status" value="1"/>
</dbReference>
<feature type="transmembrane region" description="Helical" evidence="12">
    <location>
        <begin position="512"/>
        <end position="537"/>
    </location>
</feature>
<feature type="transmembrane region" description="Helical" evidence="12">
    <location>
        <begin position="242"/>
        <end position="265"/>
    </location>
</feature>
<dbReference type="STRING" id="796604.A0A2X0MHW2"/>
<dbReference type="PROSITE" id="PS00217">
    <property type="entry name" value="SUGAR_TRANSPORT_2"/>
    <property type="match status" value="1"/>
</dbReference>
<dbReference type="EMBL" id="FQNC01000019">
    <property type="protein sequence ID" value="SGY23244.1"/>
    <property type="molecule type" value="Genomic_DNA"/>
</dbReference>
<keyword evidence="4" id="KW-0762">Sugar transport</keyword>
<comment type="subcellular location">
    <subcellularLocation>
        <location evidence="1">Membrane</location>
        <topology evidence="1">Multi-pass membrane protein</topology>
    </subcellularLocation>
</comment>
<evidence type="ECO:0000256" key="11">
    <source>
        <dbReference type="SAM" id="MobiDB-lite"/>
    </source>
</evidence>
<feature type="transmembrane region" description="Helical" evidence="12">
    <location>
        <begin position="153"/>
        <end position="172"/>
    </location>
</feature>
<evidence type="ECO:0000256" key="6">
    <source>
        <dbReference type="ARBA" id="ARBA00022989"/>
    </source>
</evidence>
<evidence type="ECO:0000256" key="1">
    <source>
        <dbReference type="ARBA" id="ARBA00004141"/>
    </source>
</evidence>
<evidence type="ECO:0000256" key="12">
    <source>
        <dbReference type="SAM" id="Phobius"/>
    </source>
</evidence>
<keyword evidence="8" id="KW-0462">Maltose metabolism</keyword>
<feature type="transmembrane region" description="Helical" evidence="12">
    <location>
        <begin position="399"/>
        <end position="419"/>
    </location>
</feature>
<feature type="transmembrane region" description="Helical" evidence="12">
    <location>
        <begin position="120"/>
        <end position="141"/>
    </location>
</feature>
<dbReference type="InterPro" id="IPR020846">
    <property type="entry name" value="MFS_dom"/>
</dbReference>
<feature type="transmembrane region" description="Helical" evidence="12">
    <location>
        <begin position="472"/>
        <end position="492"/>
    </location>
</feature>
<dbReference type="InterPro" id="IPR036259">
    <property type="entry name" value="MFS_trans_sf"/>
</dbReference>
<feature type="transmembrane region" description="Helical" evidence="12">
    <location>
        <begin position="369"/>
        <end position="390"/>
    </location>
</feature>
<dbReference type="InterPro" id="IPR003663">
    <property type="entry name" value="Sugar/inositol_transpt"/>
</dbReference>
<name>A0A2X0MHW2_9BASI</name>
<evidence type="ECO:0000256" key="3">
    <source>
        <dbReference type="ARBA" id="ARBA00022448"/>
    </source>
</evidence>
<evidence type="ECO:0000313" key="15">
    <source>
        <dbReference type="Proteomes" id="UP000249464"/>
    </source>
</evidence>
<dbReference type="InterPro" id="IPR005828">
    <property type="entry name" value="MFS_sugar_transport-like"/>
</dbReference>
<dbReference type="Gene3D" id="1.20.1250.20">
    <property type="entry name" value="MFS general substrate transporter like domains"/>
    <property type="match status" value="1"/>
</dbReference>
<dbReference type="GO" id="GO:0016020">
    <property type="term" value="C:membrane"/>
    <property type="evidence" value="ECO:0007669"/>
    <property type="project" value="UniProtKB-SubCell"/>
</dbReference>
<dbReference type="GO" id="GO:0000023">
    <property type="term" value="P:maltose metabolic process"/>
    <property type="evidence" value="ECO:0007669"/>
    <property type="project" value="UniProtKB-KW"/>
</dbReference>
<organism evidence="14 15">
    <name type="scientific">Microbotryum silenes-dioicae</name>
    <dbReference type="NCBI Taxonomy" id="796604"/>
    <lineage>
        <taxon>Eukaryota</taxon>
        <taxon>Fungi</taxon>
        <taxon>Dikarya</taxon>
        <taxon>Basidiomycota</taxon>
        <taxon>Pucciniomycotina</taxon>
        <taxon>Microbotryomycetes</taxon>
        <taxon>Microbotryales</taxon>
        <taxon>Microbotryaceae</taxon>
        <taxon>Microbotryum</taxon>
    </lineage>
</organism>
<comment type="similarity">
    <text evidence="2 10">Belongs to the major facilitator superfamily. Sugar transporter (TC 2.A.1.1) family.</text>
</comment>
<evidence type="ECO:0000313" key="14">
    <source>
        <dbReference type="EMBL" id="SGY23244.1"/>
    </source>
</evidence>
<dbReference type="InterPro" id="IPR005829">
    <property type="entry name" value="Sugar_transporter_CS"/>
</dbReference>
<evidence type="ECO:0000256" key="10">
    <source>
        <dbReference type="RuleBase" id="RU003346"/>
    </source>
</evidence>
<keyword evidence="3 10" id="KW-0813">Transport</keyword>
<proteinExistence type="inferred from homology"/>
<dbReference type="SUPFAM" id="SSF103473">
    <property type="entry name" value="MFS general substrate transporter"/>
    <property type="match status" value="1"/>
</dbReference>
<dbReference type="PANTHER" id="PTHR48022:SF5">
    <property type="entry name" value="ALPHA-GLUCOSIDES PERMEASE MPH2-RELATED"/>
    <property type="match status" value="1"/>
</dbReference>
<evidence type="ECO:0000256" key="2">
    <source>
        <dbReference type="ARBA" id="ARBA00010992"/>
    </source>
</evidence>
<evidence type="ECO:0000259" key="13">
    <source>
        <dbReference type="PROSITE" id="PS50850"/>
    </source>
</evidence>